<dbReference type="AlphaFoldDB" id="A0AAQ3Y727"/>
<dbReference type="PROSITE" id="PS51186">
    <property type="entry name" value="GNAT"/>
    <property type="match status" value="1"/>
</dbReference>
<reference evidence="2" key="1">
    <citation type="submission" date="2017-05" db="EMBL/GenBank/DDBJ databases">
        <authorList>
            <consortium name="The Broad Institute Genomics Platform"/>
            <consortium name="The Broad Institute Genomic Center for Infectious Diseases"/>
            <person name="Earl A."/>
            <person name="Manson A."/>
            <person name="Schwartman J."/>
            <person name="Gilmore M."/>
            <person name="Abouelleil A."/>
            <person name="Cao P."/>
            <person name="Chapman S."/>
            <person name="Cusick C."/>
            <person name="Shea T."/>
            <person name="Young S."/>
            <person name="Neafsey D."/>
            <person name="Nusbaum C."/>
            <person name="Birren B."/>
        </authorList>
    </citation>
    <scope>NUCLEOTIDE SEQUENCE</scope>
    <source>
        <strain evidence="2">7F3_DIV0205</strain>
    </source>
</reference>
<name>A0AAQ3Y727_9ENTE</name>
<evidence type="ECO:0000313" key="2">
    <source>
        <dbReference type="EMBL" id="WYK00055.1"/>
    </source>
</evidence>
<evidence type="ECO:0000259" key="1">
    <source>
        <dbReference type="PROSITE" id="PS51186"/>
    </source>
</evidence>
<accession>A0AAQ3Y727</accession>
<dbReference type="GO" id="GO:0016747">
    <property type="term" value="F:acyltransferase activity, transferring groups other than amino-acyl groups"/>
    <property type="evidence" value="ECO:0007669"/>
    <property type="project" value="InterPro"/>
</dbReference>
<protein>
    <recommendedName>
        <fullName evidence="1">N-acetyltransferase domain-containing protein</fullName>
    </recommendedName>
</protein>
<organism evidence="2 3">
    <name type="scientific">Candidatus Enterococcus palustris</name>
    <dbReference type="NCBI Taxonomy" id="1834189"/>
    <lineage>
        <taxon>Bacteria</taxon>
        <taxon>Bacillati</taxon>
        <taxon>Bacillota</taxon>
        <taxon>Bacilli</taxon>
        <taxon>Lactobacillales</taxon>
        <taxon>Enterococcaceae</taxon>
        <taxon>Enterococcus</taxon>
    </lineage>
</organism>
<proteinExistence type="predicted"/>
<dbReference type="EMBL" id="CP147244">
    <property type="protein sequence ID" value="WYK00055.1"/>
    <property type="molecule type" value="Genomic_DNA"/>
</dbReference>
<dbReference type="InterPro" id="IPR016181">
    <property type="entry name" value="Acyl_CoA_acyltransferase"/>
</dbReference>
<evidence type="ECO:0000313" key="3">
    <source>
        <dbReference type="Proteomes" id="UP000194948"/>
    </source>
</evidence>
<sequence length="147" mass="17002">MHIHFGNERWNQAAAFALRYEVFVIEQGISVQDEFDDLDTIDRSYFVVYEGALPIATIRYQNKDDHTIQPDRFCVRKDFRGKGIGKNLLSLVEQKALDAGYSFSVLSAEKTAVDFYTSLNYTIHSQEYFEDGILCVEMIKNLKESLR</sequence>
<dbReference type="InterPro" id="IPR000182">
    <property type="entry name" value="GNAT_dom"/>
</dbReference>
<feature type="domain" description="N-acetyltransferase" evidence="1">
    <location>
        <begin position="1"/>
        <end position="143"/>
    </location>
</feature>
<keyword evidence="3" id="KW-1185">Reference proteome</keyword>
<dbReference type="Proteomes" id="UP000194948">
    <property type="component" value="Chromosome"/>
</dbReference>
<gene>
    <name evidence="2" type="ORF">A5821_001149</name>
</gene>
<dbReference type="PANTHER" id="PTHR43259">
    <property type="entry name" value="SPT10P"/>
    <property type="match status" value="1"/>
</dbReference>
<dbReference type="InterPro" id="IPR052829">
    <property type="entry name" value="N-acetyltransferase_domain"/>
</dbReference>
<dbReference type="SUPFAM" id="SSF55729">
    <property type="entry name" value="Acyl-CoA N-acyltransferases (Nat)"/>
    <property type="match status" value="1"/>
</dbReference>
<dbReference type="CDD" id="cd04301">
    <property type="entry name" value="NAT_SF"/>
    <property type="match status" value="1"/>
</dbReference>
<dbReference type="RefSeq" id="WP_086313624.1">
    <property type="nucleotide sequence ID" value="NZ_CP147244.1"/>
</dbReference>
<reference evidence="2" key="2">
    <citation type="submission" date="2024-03" db="EMBL/GenBank/DDBJ databases">
        <title>The Genome Sequence of Enterococcus sp. DIV0205d.</title>
        <authorList>
            <consortium name="The Broad Institute Genomics Platform"/>
            <consortium name="The Broad Institute Microbial Omics Core"/>
            <consortium name="The Broad Institute Genomic Center for Infectious Diseases"/>
            <person name="Earl A."/>
            <person name="Manson A."/>
            <person name="Gilmore M."/>
            <person name="Schwartman J."/>
            <person name="Shea T."/>
            <person name="Abouelleil A."/>
            <person name="Cao P."/>
            <person name="Chapman S."/>
            <person name="Cusick C."/>
            <person name="Young S."/>
            <person name="Neafsey D."/>
            <person name="Nusbaum C."/>
            <person name="Birren B."/>
        </authorList>
    </citation>
    <scope>NUCLEOTIDE SEQUENCE</scope>
    <source>
        <strain evidence="2">7F3_DIV0205</strain>
    </source>
</reference>
<dbReference type="Gene3D" id="3.40.630.30">
    <property type="match status" value="1"/>
</dbReference>
<dbReference type="PANTHER" id="PTHR43259:SF1">
    <property type="entry name" value="N-ACETYLTRANSFERASE DOMAIN-CONTAINING PROTEIN"/>
    <property type="match status" value="1"/>
</dbReference>
<dbReference type="Pfam" id="PF13673">
    <property type="entry name" value="Acetyltransf_10"/>
    <property type="match status" value="1"/>
</dbReference>